<organism evidence="1">
    <name type="scientific">Magnetococcus massalia (strain MO-1)</name>
    <dbReference type="NCBI Taxonomy" id="451514"/>
    <lineage>
        <taxon>Bacteria</taxon>
        <taxon>Pseudomonadati</taxon>
        <taxon>Pseudomonadota</taxon>
        <taxon>Magnetococcia</taxon>
        <taxon>Magnetococcales</taxon>
        <taxon>Magnetococcaceae</taxon>
        <taxon>Magnetococcus</taxon>
    </lineage>
</organism>
<name>A0A1S7LKI4_MAGMO</name>
<protein>
    <submittedName>
        <fullName evidence="1">Uncharacterized protein</fullName>
    </submittedName>
</protein>
<sequence>MKLVPSHCFLTPIWENGSREISNLYVECVQNILSSCGMPYNLFHNQYESNKDARISKMTKSFIRMDSNIKFTEITYIYPDEIDHLLRNSSETNTRAVRMFSGDYLLKLCSDFGVKTPVNLKNYHNNIFFGFYVPACDDETLFNMYICLANDDSVAKLQSKKMNLYLISFFHRYKDFHSLRSVAEEISPIDTLYYAKDELSPILQNANGKLGMSFVNLNDDILTFVAFKIEKLDGLIGKIFFKETAEEIKDHYIFKFGHRINREFLQRSQIVSLGNMSLMSVMQYEHEF</sequence>
<proteinExistence type="predicted"/>
<evidence type="ECO:0000313" key="1">
    <source>
        <dbReference type="EMBL" id="CRH06371.1"/>
    </source>
</evidence>
<dbReference type="EMBL" id="LO017727">
    <property type="protein sequence ID" value="CRH06371.1"/>
    <property type="molecule type" value="Genomic_DNA"/>
</dbReference>
<dbReference type="AlphaFoldDB" id="A0A1S7LKI4"/>
<accession>A0A1S7LKI4</accession>
<gene>
    <name evidence="1" type="ORF">MAGMO_2205</name>
</gene>
<reference evidence="1" key="1">
    <citation type="submission" date="2015-04" db="EMBL/GenBank/DDBJ databases">
        <authorList>
            <person name="Syromyatnikov M.Y."/>
            <person name="Popov V.N."/>
        </authorList>
    </citation>
    <scope>NUCLEOTIDE SEQUENCE</scope>
    <source>
        <strain evidence="1">MO-1</strain>
    </source>
</reference>